<name>A0A2P2P7M3_RHIMU</name>
<dbReference type="EMBL" id="GGEC01070238">
    <property type="protein sequence ID" value="MBX50722.1"/>
    <property type="molecule type" value="Transcribed_RNA"/>
</dbReference>
<protein>
    <submittedName>
        <fullName evidence="1">Uncharacterized protein</fullName>
    </submittedName>
</protein>
<proteinExistence type="predicted"/>
<evidence type="ECO:0000313" key="1">
    <source>
        <dbReference type="EMBL" id="MBX50722.1"/>
    </source>
</evidence>
<reference evidence="1" key="1">
    <citation type="submission" date="2018-02" db="EMBL/GenBank/DDBJ databases">
        <title>Rhizophora mucronata_Transcriptome.</title>
        <authorList>
            <person name="Meera S.P."/>
            <person name="Sreeshan A."/>
            <person name="Augustine A."/>
        </authorList>
    </citation>
    <scope>NUCLEOTIDE SEQUENCE</scope>
    <source>
        <tissue evidence="1">Leaf</tissue>
    </source>
</reference>
<accession>A0A2P2P7M3</accession>
<organism evidence="1">
    <name type="scientific">Rhizophora mucronata</name>
    <name type="common">Asiatic mangrove</name>
    <dbReference type="NCBI Taxonomy" id="61149"/>
    <lineage>
        <taxon>Eukaryota</taxon>
        <taxon>Viridiplantae</taxon>
        <taxon>Streptophyta</taxon>
        <taxon>Embryophyta</taxon>
        <taxon>Tracheophyta</taxon>
        <taxon>Spermatophyta</taxon>
        <taxon>Magnoliopsida</taxon>
        <taxon>eudicotyledons</taxon>
        <taxon>Gunneridae</taxon>
        <taxon>Pentapetalae</taxon>
        <taxon>rosids</taxon>
        <taxon>fabids</taxon>
        <taxon>Malpighiales</taxon>
        <taxon>Rhizophoraceae</taxon>
        <taxon>Rhizophora</taxon>
    </lineage>
</organism>
<dbReference type="AlphaFoldDB" id="A0A2P2P7M3"/>
<sequence>MKWRCIDKFVDVFDLCSSKSSLVYG</sequence>